<dbReference type="Pfam" id="PF09725">
    <property type="entry name" value="Fra10Ac1"/>
    <property type="match status" value="1"/>
</dbReference>
<dbReference type="GO" id="GO:0016791">
    <property type="term" value="F:phosphatase activity"/>
    <property type="evidence" value="ECO:0007669"/>
    <property type="project" value="TreeGrafter"/>
</dbReference>
<sequence>KNLGPFDLHKLIISKHISCQNKRELVSECIARKQTDADLIRRNHKFLWGGELVDSREKFFAKKYYDKLFKEYCICDLARYKENKVALRWRCAKEVIAGKGHFICGNKSCTSHESLRSWEVNFRYVENDVMKNALVKIRLCSNCSSKLNYHSKRREVKRNEYMKKQVIHTHASMLPLKEKRKLDSRRIQTGDVIRQMEREENLECVWNGNHSHDEKESQREDEFEHYLNCLLL</sequence>
<protein>
    <recommendedName>
        <fullName evidence="2">Protein FRA10AC1</fullName>
    </recommendedName>
</protein>
<organism evidence="1">
    <name type="scientific">Tabanus bromius</name>
    <name type="common">Band-eyed brown horse fly</name>
    <dbReference type="NCBI Taxonomy" id="304241"/>
    <lineage>
        <taxon>Eukaryota</taxon>
        <taxon>Metazoa</taxon>
        <taxon>Ecdysozoa</taxon>
        <taxon>Arthropoda</taxon>
        <taxon>Hexapoda</taxon>
        <taxon>Insecta</taxon>
        <taxon>Pterygota</taxon>
        <taxon>Neoptera</taxon>
        <taxon>Endopterygota</taxon>
        <taxon>Diptera</taxon>
        <taxon>Brachycera</taxon>
        <taxon>Tabanomorpha</taxon>
        <taxon>Tabanoidea</taxon>
        <taxon>Tabanidae</taxon>
        <taxon>Tabanus</taxon>
    </lineage>
</organism>
<dbReference type="PANTHER" id="PTHR11567">
    <property type="entry name" value="ACID PHOSPHATASE-RELATED"/>
    <property type="match status" value="1"/>
</dbReference>
<dbReference type="InterPro" id="IPR050645">
    <property type="entry name" value="Histidine_acid_phosphatase"/>
</dbReference>
<evidence type="ECO:0000313" key="1">
    <source>
        <dbReference type="EMBL" id="JAI16193.1"/>
    </source>
</evidence>
<dbReference type="InterPro" id="IPR019129">
    <property type="entry name" value="Folate-sensitive_fs_Fra10Ac1"/>
</dbReference>
<feature type="non-terminal residue" evidence="1">
    <location>
        <position position="1"/>
    </location>
</feature>
<dbReference type="AlphaFoldDB" id="A0A0K8TPY5"/>
<dbReference type="EMBL" id="GDAI01001410">
    <property type="protein sequence ID" value="JAI16193.1"/>
    <property type="molecule type" value="mRNA"/>
</dbReference>
<name>A0A0K8TPY5_TABBR</name>
<dbReference type="PANTHER" id="PTHR11567:SF25">
    <property type="entry name" value="PROTEIN FRA10AC1"/>
    <property type="match status" value="1"/>
</dbReference>
<proteinExistence type="evidence at transcript level"/>
<evidence type="ECO:0008006" key="2">
    <source>
        <dbReference type="Google" id="ProtNLM"/>
    </source>
</evidence>
<reference evidence="1" key="1">
    <citation type="journal article" date="2015" name="Insect Biochem. Mol. Biol.">
        <title>An insight into the sialome of the horse fly, Tabanus bromius.</title>
        <authorList>
            <person name="Ribeiro J.M."/>
            <person name="Kazimirova M."/>
            <person name="Takac P."/>
            <person name="Andersen J.F."/>
            <person name="Francischetti I.M."/>
        </authorList>
    </citation>
    <scope>NUCLEOTIDE SEQUENCE</scope>
</reference>
<accession>A0A0K8TPY5</accession>